<keyword evidence="2" id="KW-1133">Transmembrane helix</keyword>
<evidence type="ECO:0000256" key="2">
    <source>
        <dbReference type="SAM" id="Phobius"/>
    </source>
</evidence>
<dbReference type="Proteomes" id="UP001195769">
    <property type="component" value="Unassembled WGS sequence"/>
</dbReference>
<dbReference type="SUPFAM" id="SSF56300">
    <property type="entry name" value="Metallo-dependent phosphatases"/>
    <property type="match status" value="1"/>
</dbReference>
<feature type="region of interest" description="Disordered" evidence="1">
    <location>
        <begin position="68"/>
        <end position="89"/>
    </location>
</feature>
<dbReference type="GO" id="GO:0004721">
    <property type="term" value="F:phosphoprotein phosphatase activity"/>
    <property type="evidence" value="ECO:0007669"/>
    <property type="project" value="TreeGrafter"/>
</dbReference>
<evidence type="ECO:0000259" key="3">
    <source>
        <dbReference type="Pfam" id="PF00149"/>
    </source>
</evidence>
<feature type="transmembrane region" description="Helical" evidence="2">
    <location>
        <begin position="16"/>
        <end position="37"/>
    </location>
</feature>
<feature type="domain" description="Calcineurin-like phosphoesterase" evidence="3">
    <location>
        <begin position="309"/>
        <end position="378"/>
    </location>
</feature>
<dbReference type="PANTHER" id="PTHR32440:SF0">
    <property type="entry name" value="PHOSPHATASE DCR2-RELATED"/>
    <property type="match status" value="1"/>
</dbReference>
<comment type="caution">
    <text evidence="4">The sequence shown here is derived from an EMBL/GenBank/DDBJ whole genome shotgun (WGS) entry which is preliminary data.</text>
</comment>
<evidence type="ECO:0000256" key="1">
    <source>
        <dbReference type="SAM" id="MobiDB-lite"/>
    </source>
</evidence>
<dbReference type="GeneID" id="64657571"/>
<dbReference type="EMBL" id="JABBWK010000130">
    <property type="protein sequence ID" value="KAG1891573.1"/>
    <property type="molecule type" value="Genomic_DNA"/>
</dbReference>
<evidence type="ECO:0000313" key="5">
    <source>
        <dbReference type="Proteomes" id="UP001195769"/>
    </source>
</evidence>
<name>A0AAD4DTB1_9AGAM</name>
<organism evidence="4 5">
    <name type="scientific">Suillus fuscotomentosus</name>
    <dbReference type="NCBI Taxonomy" id="1912939"/>
    <lineage>
        <taxon>Eukaryota</taxon>
        <taxon>Fungi</taxon>
        <taxon>Dikarya</taxon>
        <taxon>Basidiomycota</taxon>
        <taxon>Agaricomycotina</taxon>
        <taxon>Agaricomycetes</taxon>
        <taxon>Agaricomycetidae</taxon>
        <taxon>Boletales</taxon>
        <taxon>Suillineae</taxon>
        <taxon>Suillaceae</taxon>
        <taxon>Suillus</taxon>
    </lineage>
</organism>
<dbReference type="InterPro" id="IPR004843">
    <property type="entry name" value="Calcineurin-like_PHP"/>
</dbReference>
<keyword evidence="2" id="KW-0812">Transmembrane</keyword>
<keyword evidence="5" id="KW-1185">Reference proteome</keyword>
<dbReference type="GO" id="GO:0005737">
    <property type="term" value="C:cytoplasm"/>
    <property type="evidence" value="ECO:0007669"/>
    <property type="project" value="TreeGrafter"/>
</dbReference>
<gene>
    <name evidence="4" type="ORF">F5891DRAFT_1070241</name>
</gene>
<dbReference type="RefSeq" id="XP_041218049.1">
    <property type="nucleotide sequence ID" value="XM_041363273.1"/>
</dbReference>
<dbReference type="Pfam" id="PF00149">
    <property type="entry name" value="Metallophos"/>
    <property type="match status" value="1"/>
</dbReference>
<evidence type="ECO:0000313" key="4">
    <source>
        <dbReference type="EMBL" id="KAG1891573.1"/>
    </source>
</evidence>
<protein>
    <recommendedName>
        <fullName evidence="3">Calcineurin-like phosphoesterase domain-containing protein</fullName>
    </recommendedName>
</protein>
<dbReference type="AlphaFoldDB" id="A0AAD4DTB1"/>
<dbReference type="PANTHER" id="PTHR32440">
    <property type="entry name" value="PHOSPHATASE DCR2-RELATED-RELATED"/>
    <property type="match status" value="1"/>
</dbReference>
<keyword evidence="2" id="KW-0472">Membrane</keyword>
<proteinExistence type="predicted"/>
<accession>A0AAD4DTB1</accession>
<sequence length="573" mass="64333">MAVFPFSCVGRSMRGILLPTAAVIGFSCLLTYFFVLYQPIVGPGIVQRLGWQAWDAVATVDYFDKEPSKPTVTGDPADGQPIPVNDDETDWWETTKNQSWGTTDDIESYPLDVWAPLLSHDTGLSEIAITRCMMSPSLVGNLCAPTITVEQDAIKGNWVRVDRDLNKQAGLWNLNIYYRRTRRLDIPLITDLRLLPANEIPEPLSDSWVKVDLSIRYGVMRAEPMYLWYLLGKMMNEMNAEEKSSLITEVDILFGEDRPWYGFEKIEPAVTPEKEGQLESVYVTYRRGAQWASVRETDIDPCVNSDNLTNTLLGHVMDEEKPDLVVFSGDQLNGQGTSWDPKSVLAKFAVAAIFGNHDEENGDVKQEQVRMMNALPYSLVQRGPKDIHGVGNYVLDVKSADASKTSLLTLYFLDSGSYSSGYLDWLGYFFPTEYDWIHEDQINWFLQESSKIQAIQRPFTPDTGKDFGSIWNRQADQITPTTHKLAKPNAMMFFHIPLQESYGTADRDPRTGQVLDIGLHDLEGFGAAKKSDGMFDKGLKKALESGHVASGDIPEVKVVTNGHCLTILTVLQR</sequence>
<reference evidence="4" key="1">
    <citation type="journal article" date="2020" name="New Phytol.">
        <title>Comparative genomics reveals dynamic genome evolution in host specialist ectomycorrhizal fungi.</title>
        <authorList>
            <person name="Lofgren L.A."/>
            <person name="Nguyen N.H."/>
            <person name="Vilgalys R."/>
            <person name="Ruytinx J."/>
            <person name="Liao H.L."/>
            <person name="Branco S."/>
            <person name="Kuo A."/>
            <person name="LaButti K."/>
            <person name="Lipzen A."/>
            <person name="Andreopoulos W."/>
            <person name="Pangilinan J."/>
            <person name="Riley R."/>
            <person name="Hundley H."/>
            <person name="Na H."/>
            <person name="Barry K."/>
            <person name="Grigoriev I.V."/>
            <person name="Stajich J.E."/>
            <person name="Kennedy P.G."/>
        </authorList>
    </citation>
    <scope>NUCLEOTIDE SEQUENCE</scope>
    <source>
        <strain evidence="4">FC203</strain>
    </source>
</reference>
<dbReference type="InterPro" id="IPR029052">
    <property type="entry name" value="Metallo-depent_PP-like"/>
</dbReference>
<dbReference type="Gene3D" id="3.60.21.10">
    <property type="match status" value="1"/>
</dbReference>